<evidence type="ECO:0000256" key="1">
    <source>
        <dbReference type="ARBA" id="ARBA00023015"/>
    </source>
</evidence>
<dbReference type="SUPFAM" id="SSF55781">
    <property type="entry name" value="GAF domain-like"/>
    <property type="match status" value="1"/>
</dbReference>
<dbReference type="PROSITE" id="PS51077">
    <property type="entry name" value="HTH_ICLR"/>
    <property type="match status" value="1"/>
</dbReference>
<dbReference type="Pfam" id="PF01614">
    <property type="entry name" value="IclR_C"/>
    <property type="match status" value="1"/>
</dbReference>
<dbReference type="EMBL" id="FORY01000004">
    <property type="protein sequence ID" value="SFJ37792.1"/>
    <property type="molecule type" value="Genomic_DNA"/>
</dbReference>
<name>A0A1I3QWC9_9RHOB</name>
<gene>
    <name evidence="7" type="ORF">SAMN04488138_104124</name>
</gene>
<evidence type="ECO:0000256" key="3">
    <source>
        <dbReference type="ARBA" id="ARBA00023163"/>
    </source>
</evidence>
<protein>
    <submittedName>
        <fullName evidence="7">Transcriptional regulator, IclR family</fullName>
    </submittedName>
</protein>
<dbReference type="GO" id="GO:0003677">
    <property type="term" value="F:DNA binding"/>
    <property type="evidence" value="ECO:0007669"/>
    <property type="project" value="UniProtKB-KW"/>
</dbReference>
<dbReference type="InterPro" id="IPR050707">
    <property type="entry name" value="HTH_MetabolicPath_Reg"/>
</dbReference>
<dbReference type="RefSeq" id="WP_082715327.1">
    <property type="nucleotide sequence ID" value="NZ_FORY01000004.1"/>
</dbReference>
<evidence type="ECO:0000259" key="6">
    <source>
        <dbReference type="PROSITE" id="PS51078"/>
    </source>
</evidence>
<dbReference type="InterPro" id="IPR014757">
    <property type="entry name" value="Tscrpt_reg_IclR_C"/>
</dbReference>
<evidence type="ECO:0000259" key="5">
    <source>
        <dbReference type="PROSITE" id="PS51077"/>
    </source>
</evidence>
<dbReference type="SMART" id="SM00346">
    <property type="entry name" value="HTH_ICLR"/>
    <property type="match status" value="1"/>
</dbReference>
<dbReference type="Gene3D" id="3.30.450.40">
    <property type="match status" value="1"/>
</dbReference>
<dbReference type="PANTHER" id="PTHR30136:SF35">
    <property type="entry name" value="HTH-TYPE TRANSCRIPTIONAL REGULATOR RV1719"/>
    <property type="match status" value="1"/>
</dbReference>
<dbReference type="Proteomes" id="UP000183299">
    <property type="component" value="Unassembled WGS sequence"/>
</dbReference>
<evidence type="ECO:0000256" key="2">
    <source>
        <dbReference type="ARBA" id="ARBA00023125"/>
    </source>
</evidence>
<sequence length="282" mass="30853">MTDASRSLGETTEQTPARSAGKTDGTVGRTLAVLDLVAEFGRPVRFAELLPKAGLPKATLYRFLQTLTNQGMLAYDDERQAYKPGLRLVRLAHAAWAQSSLAPIAAGYLDQLSQQTGQTLHLAQLDQGMVLYVDKRNAARPVEMFSQSGKVGPAYCTGVGKAMLAYLPEDALQDALKRQSFHRFTDTTFTDAESLRAELDNIRARGFAWDNEEHEPGIRCIAAPILSAQGRVLGAISITSGQNDSHAQLETYAPLLKETAEKIAKAAMEWRFPEQQRATETA</sequence>
<dbReference type="InterPro" id="IPR036388">
    <property type="entry name" value="WH-like_DNA-bd_sf"/>
</dbReference>
<organism evidence="7 8">
    <name type="scientific">Celeribacter halophilus</name>
    <dbReference type="NCBI Taxonomy" id="576117"/>
    <lineage>
        <taxon>Bacteria</taxon>
        <taxon>Pseudomonadati</taxon>
        <taxon>Pseudomonadota</taxon>
        <taxon>Alphaproteobacteria</taxon>
        <taxon>Rhodobacterales</taxon>
        <taxon>Roseobacteraceae</taxon>
        <taxon>Celeribacter</taxon>
    </lineage>
</organism>
<keyword evidence="2" id="KW-0238">DNA-binding</keyword>
<dbReference type="InterPro" id="IPR036390">
    <property type="entry name" value="WH_DNA-bd_sf"/>
</dbReference>
<feature type="domain" description="IclR-ED" evidence="6">
    <location>
        <begin position="87"/>
        <end position="269"/>
    </location>
</feature>
<dbReference type="InterPro" id="IPR005471">
    <property type="entry name" value="Tscrpt_reg_IclR_N"/>
</dbReference>
<dbReference type="OrthoDB" id="9807558at2"/>
<keyword evidence="8" id="KW-1185">Reference proteome</keyword>
<evidence type="ECO:0000313" key="8">
    <source>
        <dbReference type="Proteomes" id="UP000183299"/>
    </source>
</evidence>
<accession>A0A1I3QWC9</accession>
<dbReference type="GO" id="GO:0045892">
    <property type="term" value="P:negative regulation of DNA-templated transcription"/>
    <property type="evidence" value="ECO:0007669"/>
    <property type="project" value="TreeGrafter"/>
</dbReference>
<evidence type="ECO:0000313" key="7">
    <source>
        <dbReference type="EMBL" id="SFJ37792.1"/>
    </source>
</evidence>
<keyword evidence="3" id="KW-0804">Transcription</keyword>
<dbReference type="InterPro" id="IPR029016">
    <property type="entry name" value="GAF-like_dom_sf"/>
</dbReference>
<dbReference type="SUPFAM" id="SSF46785">
    <property type="entry name" value="Winged helix' DNA-binding domain"/>
    <property type="match status" value="1"/>
</dbReference>
<dbReference type="PANTHER" id="PTHR30136">
    <property type="entry name" value="HELIX-TURN-HELIX TRANSCRIPTIONAL REGULATOR, ICLR FAMILY"/>
    <property type="match status" value="1"/>
</dbReference>
<feature type="domain" description="HTH iclR-type" evidence="5">
    <location>
        <begin position="24"/>
        <end position="86"/>
    </location>
</feature>
<dbReference type="GO" id="GO:0003700">
    <property type="term" value="F:DNA-binding transcription factor activity"/>
    <property type="evidence" value="ECO:0007669"/>
    <property type="project" value="TreeGrafter"/>
</dbReference>
<dbReference type="Gene3D" id="1.10.10.10">
    <property type="entry name" value="Winged helix-like DNA-binding domain superfamily/Winged helix DNA-binding domain"/>
    <property type="match status" value="1"/>
</dbReference>
<dbReference type="GeneID" id="98664552"/>
<keyword evidence="1" id="KW-0805">Transcription regulation</keyword>
<reference evidence="7 8" key="1">
    <citation type="submission" date="2016-10" db="EMBL/GenBank/DDBJ databases">
        <authorList>
            <person name="de Groot N.N."/>
        </authorList>
    </citation>
    <scope>NUCLEOTIDE SEQUENCE [LARGE SCALE GENOMIC DNA]</scope>
    <source>
        <strain evidence="7 8">CGMCC 1.8891</strain>
    </source>
</reference>
<dbReference type="Pfam" id="PF09339">
    <property type="entry name" value="HTH_IclR"/>
    <property type="match status" value="1"/>
</dbReference>
<proteinExistence type="predicted"/>
<feature type="compositionally biased region" description="Polar residues" evidence="4">
    <location>
        <begin position="1"/>
        <end position="17"/>
    </location>
</feature>
<feature type="region of interest" description="Disordered" evidence="4">
    <location>
        <begin position="1"/>
        <end position="24"/>
    </location>
</feature>
<dbReference type="STRING" id="576117.SAMN04488138_104124"/>
<dbReference type="AlphaFoldDB" id="A0A1I3QWC9"/>
<evidence type="ECO:0000256" key="4">
    <source>
        <dbReference type="SAM" id="MobiDB-lite"/>
    </source>
</evidence>
<dbReference type="PROSITE" id="PS51078">
    <property type="entry name" value="ICLR_ED"/>
    <property type="match status" value="1"/>
</dbReference>